<proteinExistence type="predicted"/>
<evidence type="ECO:0000313" key="8">
    <source>
        <dbReference type="Proteomes" id="UP001165289"/>
    </source>
</evidence>
<evidence type="ECO:0000256" key="5">
    <source>
        <dbReference type="SAM" id="MobiDB-lite"/>
    </source>
</evidence>
<feature type="domain" description="Calponin-homology (CH)" evidence="6">
    <location>
        <begin position="14"/>
        <end position="121"/>
    </location>
</feature>
<evidence type="ECO:0000256" key="3">
    <source>
        <dbReference type="ARBA" id="ARBA00058372"/>
    </source>
</evidence>
<reference evidence="7 8" key="1">
    <citation type="journal article" date="2023" name="BMC Biol.">
        <title>The compact genome of the sponge Oopsacas minuta (Hexactinellida) is lacking key metazoan core genes.</title>
        <authorList>
            <person name="Santini S."/>
            <person name="Schenkelaars Q."/>
            <person name="Jourda C."/>
            <person name="Duchesne M."/>
            <person name="Belahbib H."/>
            <person name="Rocher C."/>
            <person name="Selva M."/>
            <person name="Riesgo A."/>
            <person name="Vervoort M."/>
            <person name="Leys S.P."/>
            <person name="Kodjabachian L."/>
            <person name="Le Bivic A."/>
            <person name="Borchiellini C."/>
            <person name="Claverie J.M."/>
            <person name="Renard E."/>
        </authorList>
    </citation>
    <scope>NUCLEOTIDE SEQUENCE [LARGE SCALE GENOMIC DNA]</scope>
    <source>
        <strain evidence="7">SPO-2</strain>
    </source>
</reference>
<evidence type="ECO:0000256" key="1">
    <source>
        <dbReference type="ARBA" id="ARBA00004123"/>
    </source>
</evidence>
<dbReference type="InterPro" id="IPR036872">
    <property type="entry name" value="CH_dom_sf"/>
</dbReference>
<dbReference type="EMBL" id="JAKMXF010000111">
    <property type="protein sequence ID" value="KAI6657485.1"/>
    <property type="molecule type" value="Genomic_DNA"/>
</dbReference>
<dbReference type="GO" id="GO:0005634">
    <property type="term" value="C:nucleus"/>
    <property type="evidence" value="ECO:0007669"/>
    <property type="project" value="UniProtKB-SubCell"/>
</dbReference>
<dbReference type="GO" id="GO:0051493">
    <property type="term" value="P:regulation of cytoskeleton organization"/>
    <property type="evidence" value="ECO:0007669"/>
    <property type="project" value="TreeGrafter"/>
</dbReference>
<dbReference type="Pfam" id="PF06294">
    <property type="entry name" value="CH_2"/>
    <property type="match status" value="1"/>
</dbReference>
<name>A0AAV7K902_9METZ</name>
<evidence type="ECO:0000256" key="4">
    <source>
        <dbReference type="ARBA" id="ARBA00071322"/>
    </source>
</evidence>
<keyword evidence="2" id="KW-0539">Nucleus</keyword>
<dbReference type="GO" id="GO:0008017">
    <property type="term" value="F:microtubule binding"/>
    <property type="evidence" value="ECO:0007669"/>
    <property type="project" value="TreeGrafter"/>
</dbReference>
<evidence type="ECO:0000313" key="7">
    <source>
        <dbReference type="EMBL" id="KAI6657485.1"/>
    </source>
</evidence>
<dbReference type="PANTHER" id="PTHR12509:SF8">
    <property type="entry name" value="SPERMATOGENESIS-ASSOCIATED PROTEIN 4"/>
    <property type="match status" value="1"/>
</dbReference>
<dbReference type="InterPro" id="IPR010441">
    <property type="entry name" value="CH_2"/>
</dbReference>
<evidence type="ECO:0000256" key="2">
    <source>
        <dbReference type="ARBA" id="ARBA00023242"/>
    </source>
</evidence>
<dbReference type="Proteomes" id="UP001165289">
    <property type="component" value="Unassembled WGS sequence"/>
</dbReference>
<dbReference type="InterPro" id="IPR001715">
    <property type="entry name" value="CH_dom"/>
</dbReference>
<organism evidence="7 8">
    <name type="scientific">Oopsacas minuta</name>
    <dbReference type="NCBI Taxonomy" id="111878"/>
    <lineage>
        <taxon>Eukaryota</taxon>
        <taxon>Metazoa</taxon>
        <taxon>Porifera</taxon>
        <taxon>Hexactinellida</taxon>
        <taxon>Hexasterophora</taxon>
        <taxon>Lyssacinosida</taxon>
        <taxon>Leucopsacidae</taxon>
        <taxon>Oopsacas</taxon>
    </lineage>
</organism>
<dbReference type="PROSITE" id="PS50021">
    <property type="entry name" value="CH"/>
    <property type="match status" value="1"/>
</dbReference>
<feature type="region of interest" description="Disordered" evidence="5">
    <location>
        <begin position="188"/>
        <end position="222"/>
    </location>
</feature>
<accession>A0AAV7K902</accession>
<dbReference type="Gene3D" id="1.10.418.10">
    <property type="entry name" value="Calponin-like domain"/>
    <property type="match status" value="1"/>
</dbReference>
<dbReference type="AlphaFoldDB" id="A0AAV7K902"/>
<comment type="subcellular location">
    <subcellularLocation>
        <location evidence="1">Nucleus</location>
    </subcellularLocation>
</comment>
<dbReference type="GO" id="GO:0005930">
    <property type="term" value="C:axoneme"/>
    <property type="evidence" value="ECO:0007669"/>
    <property type="project" value="TreeGrafter"/>
</dbReference>
<comment type="caution">
    <text evidence="7">The sequence shown here is derived from an EMBL/GenBank/DDBJ whole genome shotgun (WGS) entry which is preliminary data.</text>
</comment>
<dbReference type="InterPro" id="IPR052111">
    <property type="entry name" value="Spermatogenesis_Ciliary_MAP"/>
</dbReference>
<sequence>MNQSLVSQSIPSCSGLPREVLRWMHALDLSSSIKNPRRDFSNGYLVAEIFSWYYPNEIVLHSYNNGTSLQSKLGNWSQLERFFLKKKIAVPKELIEGTVHSKPGAANALIICVYSLLTNRRLKYLPPSSLASDLTDRKYQNLLPAYARNTASQAVKTNLTSTELTISPDHLHIQNKAETILATHAETRRQQKQEDPIRYGVATTSASKSRVPPLLPPTSDKKNKTVTQIDIEGEVMVKQLEVISHQDEDH</sequence>
<gene>
    <name evidence="7" type="ORF">LOD99_231</name>
</gene>
<dbReference type="FunFam" id="1.10.418.10:FF:000061">
    <property type="entry name" value="Spermatogenesis associated 4"/>
    <property type="match status" value="1"/>
</dbReference>
<evidence type="ECO:0000259" key="6">
    <source>
        <dbReference type="PROSITE" id="PS50021"/>
    </source>
</evidence>
<protein>
    <recommendedName>
        <fullName evidence="4">Spermatogenesis-associated protein 4</fullName>
    </recommendedName>
</protein>
<dbReference type="PANTHER" id="PTHR12509">
    <property type="entry name" value="SPERMATOGENESIS-ASSOCIATED 4-RELATED"/>
    <property type="match status" value="1"/>
</dbReference>
<feature type="compositionally biased region" description="Basic and acidic residues" evidence="5">
    <location>
        <begin position="188"/>
        <end position="197"/>
    </location>
</feature>
<comment type="function">
    <text evidence="3">May play a role in apoptosis regulation.</text>
</comment>
<keyword evidence="8" id="KW-1185">Reference proteome</keyword>